<dbReference type="Proteomes" id="UP000235145">
    <property type="component" value="Unassembled WGS sequence"/>
</dbReference>
<evidence type="ECO:0000313" key="3">
    <source>
        <dbReference type="Proteomes" id="UP000235145"/>
    </source>
</evidence>
<sequence>MPGPIVEDIQTEKDVQVLCLCISVVVHLVVYHDEHPVIEDVNEEDDHNDVDADSEDDQEDGAQGRYISRIFSSLLPLHTPI</sequence>
<gene>
    <name evidence="2" type="ORF">LSAT_V11C200101050</name>
</gene>
<proteinExistence type="predicted"/>
<comment type="caution">
    <text evidence="2">The sequence shown here is derived from an EMBL/GenBank/DDBJ whole genome shotgun (WGS) entry which is preliminary data.</text>
</comment>
<feature type="compositionally biased region" description="Acidic residues" evidence="1">
    <location>
        <begin position="40"/>
        <end position="60"/>
    </location>
</feature>
<name>A0A9R1WIS0_LACSA</name>
<accession>A0A9R1WIS0</accession>
<evidence type="ECO:0000313" key="2">
    <source>
        <dbReference type="EMBL" id="KAJ0223512.1"/>
    </source>
</evidence>
<organism evidence="2 3">
    <name type="scientific">Lactuca sativa</name>
    <name type="common">Garden lettuce</name>
    <dbReference type="NCBI Taxonomy" id="4236"/>
    <lineage>
        <taxon>Eukaryota</taxon>
        <taxon>Viridiplantae</taxon>
        <taxon>Streptophyta</taxon>
        <taxon>Embryophyta</taxon>
        <taxon>Tracheophyta</taxon>
        <taxon>Spermatophyta</taxon>
        <taxon>Magnoliopsida</taxon>
        <taxon>eudicotyledons</taxon>
        <taxon>Gunneridae</taxon>
        <taxon>Pentapetalae</taxon>
        <taxon>asterids</taxon>
        <taxon>campanulids</taxon>
        <taxon>Asterales</taxon>
        <taxon>Asteraceae</taxon>
        <taxon>Cichorioideae</taxon>
        <taxon>Cichorieae</taxon>
        <taxon>Lactucinae</taxon>
        <taxon>Lactuca</taxon>
    </lineage>
</organism>
<keyword evidence="3" id="KW-1185">Reference proteome</keyword>
<dbReference type="EMBL" id="NBSK02000002">
    <property type="protein sequence ID" value="KAJ0223512.1"/>
    <property type="molecule type" value="Genomic_DNA"/>
</dbReference>
<reference evidence="2 3" key="1">
    <citation type="journal article" date="2017" name="Nat. Commun.">
        <title>Genome assembly with in vitro proximity ligation data and whole-genome triplication in lettuce.</title>
        <authorList>
            <person name="Reyes-Chin-Wo S."/>
            <person name="Wang Z."/>
            <person name="Yang X."/>
            <person name="Kozik A."/>
            <person name="Arikit S."/>
            <person name="Song C."/>
            <person name="Xia L."/>
            <person name="Froenicke L."/>
            <person name="Lavelle D.O."/>
            <person name="Truco M.J."/>
            <person name="Xia R."/>
            <person name="Zhu S."/>
            <person name="Xu C."/>
            <person name="Xu H."/>
            <person name="Xu X."/>
            <person name="Cox K."/>
            <person name="Korf I."/>
            <person name="Meyers B.C."/>
            <person name="Michelmore R.W."/>
        </authorList>
    </citation>
    <scope>NUCLEOTIDE SEQUENCE [LARGE SCALE GENOMIC DNA]</scope>
    <source>
        <strain evidence="3">cv. Salinas</strain>
        <tissue evidence="2">Seedlings</tissue>
    </source>
</reference>
<evidence type="ECO:0000256" key="1">
    <source>
        <dbReference type="SAM" id="MobiDB-lite"/>
    </source>
</evidence>
<dbReference type="AlphaFoldDB" id="A0A9R1WIS0"/>
<protein>
    <submittedName>
        <fullName evidence="2">Uncharacterized protein</fullName>
    </submittedName>
</protein>
<feature type="region of interest" description="Disordered" evidence="1">
    <location>
        <begin position="39"/>
        <end position="63"/>
    </location>
</feature>